<comment type="caution">
    <text evidence="1">The sequence shown here is derived from an EMBL/GenBank/DDBJ whole genome shotgun (WGS) entry which is preliminary data.</text>
</comment>
<accession>A0ABV3EJP5</accession>
<dbReference type="EMBL" id="JBEZNA010000005">
    <property type="protein sequence ID" value="MEU9576421.1"/>
    <property type="molecule type" value="Genomic_DNA"/>
</dbReference>
<evidence type="ECO:0000313" key="1">
    <source>
        <dbReference type="EMBL" id="MEU9576421.1"/>
    </source>
</evidence>
<dbReference type="RefSeq" id="WP_359268665.1">
    <property type="nucleotide sequence ID" value="NZ_JBEZNA010000005.1"/>
</dbReference>
<name>A0ABV3EJP5_9ACTN</name>
<dbReference type="Proteomes" id="UP001551584">
    <property type="component" value="Unassembled WGS sequence"/>
</dbReference>
<keyword evidence="2" id="KW-1185">Reference proteome</keyword>
<evidence type="ECO:0000313" key="2">
    <source>
        <dbReference type="Proteomes" id="UP001551584"/>
    </source>
</evidence>
<reference evidence="1 2" key="1">
    <citation type="submission" date="2024-06" db="EMBL/GenBank/DDBJ databases">
        <title>The Natural Products Discovery Center: Release of the First 8490 Sequenced Strains for Exploring Actinobacteria Biosynthetic Diversity.</title>
        <authorList>
            <person name="Kalkreuter E."/>
            <person name="Kautsar S.A."/>
            <person name="Yang D."/>
            <person name="Bader C.D."/>
            <person name="Teijaro C.N."/>
            <person name="Fluegel L."/>
            <person name="Davis C.M."/>
            <person name="Simpson J.R."/>
            <person name="Lauterbach L."/>
            <person name="Steele A.D."/>
            <person name="Gui C."/>
            <person name="Meng S."/>
            <person name="Li G."/>
            <person name="Viehrig K."/>
            <person name="Ye F."/>
            <person name="Su P."/>
            <person name="Kiefer A.F."/>
            <person name="Nichols A."/>
            <person name="Cepeda A.J."/>
            <person name="Yan W."/>
            <person name="Fan B."/>
            <person name="Jiang Y."/>
            <person name="Adhikari A."/>
            <person name="Zheng C.-J."/>
            <person name="Schuster L."/>
            <person name="Cowan T.M."/>
            <person name="Smanski M.J."/>
            <person name="Chevrette M.G."/>
            <person name="De Carvalho L.P.S."/>
            <person name="Shen B."/>
        </authorList>
    </citation>
    <scope>NUCLEOTIDE SEQUENCE [LARGE SCALE GENOMIC DNA]</scope>
    <source>
        <strain evidence="1 2">NPDC048117</strain>
    </source>
</reference>
<gene>
    <name evidence="1" type="ORF">AB0D95_03925</name>
</gene>
<protein>
    <submittedName>
        <fullName evidence="1">Uncharacterized protein</fullName>
    </submittedName>
</protein>
<organism evidence="1 2">
    <name type="scientific">Streptomyces chilikensis</name>
    <dbReference type="NCBI Taxonomy" id="1194079"/>
    <lineage>
        <taxon>Bacteria</taxon>
        <taxon>Bacillati</taxon>
        <taxon>Actinomycetota</taxon>
        <taxon>Actinomycetes</taxon>
        <taxon>Kitasatosporales</taxon>
        <taxon>Streptomycetaceae</taxon>
        <taxon>Streptomyces</taxon>
    </lineage>
</organism>
<sequence length="91" mass="10377">MQPPDQELLDFDTDALEDWDERRARAALDGDDGPLYRNHLHIAMHLDRWAEAESGRTDTDARYTAGYVQALEDVAAFLRQTYYLPGGDHPS</sequence>
<proteinExistence type="predicted"/>